<name>A0A674F8H5_SALTR</name>
<sequence>MDSDYHRSELATQCHPMNLTRSNKETTGMTNPSDADDFIDSEDSFGDGDKGSSRHSVQETVCDNRHNFHGSTEGPYPSSQPSPSQPQSASATSPGTMFPHRTLHGATYPALAITSSGHYMAHHPVVTQGSYNSLLTTTSPQGFQAPGYFYAQPYGHGHQGGAFHKTSAMQTGMVFGKAQVYLCNRALWLTFHRHQTEMIITKQGRRMFPFLSFNISGLDPTANYNIFVDVSLADPNHWRFQGGQWVPCGKAESNGTGNKAYMHPDSPNTGAHWMRQEISFGKLKLANNKGALETAGQMVVVQSLHRYQPRLNVVEVHEDGAENASQPRQSFTFPETQFVAVTAYQNTDITQLKIDHNPFAKGFRDNYDKIYTGYDSDRLTPSPSDSTYAQFVPGARYALANSFLQHQFVSTYAKSCFRPSAGATSGLDYNVPLTNSMLSPQTSEEDTMAASPRWFVTPTNNRLDYASRTNDATGNTATLLSYATAGKALQLSATDSSGRALTYYAGPTDFARTSPQYCGASSPALSCWTNGHAIGTVDFDEVLSISKESLPTGVGEDPALSFLGIMICSAGFSRLYMIHDVFTSPNASKHNGHINKSTPNAKKR</sequence>
<dbReference type="AlphaFoldDB" id="A0A674F8H5"/>
<dbReference type="OMA" id="ETTGMTN"/>
<evidence type="ECO:0000256" key="14">
    <source>
        <dbReference type="PROSITE-ProRule" id="PRU00201"/>
    </source>
</evidence>
<evidence type="ECO:0000313" key="17">
    <source>
        <dbReference type="Ensembl" id="ENSSTUP00000116317.1"/>
    </source>
</evidence>
<feature type="region of interest" description="Disordered" evidence="15">
    <location>
        <begin position="1"/>
        <end position="101"/>
    </location>
</feature>
<dbReference type="PANTHER" id="PTHR11267">
    <property type="entry name" value="T-BOX PROTEIN-RELATED"/>
    <property type="match status" value="1"/>
</dbReference>
<dbReference type="InterPro" id="IPR001699">
    <property type="entry name" value="TF_T-box"/>
</dbReference>
<evidence type="ECO:0000256" key="7">
    <source>
        <dbReference type="ARBA" id="ARBA00023125"/>
    </source>
</evidence>
<keyword evidence="10 14" id="KW-0539">Nucleus</keyword>
<keyword evidence="9" id="KW-0804">Transcription</keyword>
<dbReference type="Pfam" id="PF00907">
    <property type="entry name" value="T-box"/>
    <property type="match status" value="1"/>
</dbReference>
<accession>A0A674F8H5</accession>
<keyword evidence="8" id="KW-0010">Activator</keyword>
<evidence type="ECO:0000313" key="18">
    <source>
        <dbReference type="Proteomes" id="UP000472277"/>
    </source>
</evidence>
<keyword evidence="5" id="KW-0832">Ubl conjugation</keyword>
<dbReference type="InterPro" id="IPR046360">
    <property type="entry name" value="T-box_DNA-bd"/>
</dbReference>
<feature type="compositionally biased region" description="Acidic residues" evidence="15">
    <location>
        <begin position="34"/>
        <end position="46"/>
    </location>
</feature>
<dbReference type="GO" id="GO:0000981">
    <property type="term" value="F:DNA-binding transcription factor activity, RNA polymerase II-specific"/>
    <property type="evidence" value="ECO:0007669"/>
    <property type="project" value="TreeGrafter"/>
</dbReference>
<evidence type="ECO:0000256" key="11">
    <source>
        <dbReference type="ARBA" id="ARBA00072238"/>
    </source>
</evidence>
<protein>
    <recommendedName>
        <fullName evidence="11">T-box transcription factor TBX21</fullName>
    </recommendedName>
    <alternativeName>
        <fullName evidence="12">T-cell-specific T-box transcription factor T-bet</fullName>
    </alternativeName>
    <alternativeName>
        <fullName evidence="13">Transcription factor TBLYM</fullName>
    </alternativeName>
</protein>
<reference evidence="17" key="1">
    <citation type="submission" date="2025-08" db="UniProtKB">
        <authorList>
            <consortium name="Ensembl"/>
        </authorList>
    </citation>
    <scope>IDENTIFICATION</scope>
</reference>
<dbReference type="GO" id="GO:0005634">
    <property type="term" value="C:nucleus"/>
    <property type="evidence" value="ECO:0007669"/>
    <property type="project" value="UniProtKB-SubCell"/>
</dbReference>
<dbReference type="GO" id="GO:0001708">
    <property type="term" value="P:cell fate specification"/>
    <property type="evidence" value="ECO:0007669"/>
    <property type="project" value="TreeGrafter"/>
</dbReference>
<evidence type="ECO:0000256" key="10">
    <source>
        <dbReference type="ARBA" id="ARBA00023242"/>
    </source>
</evidence>
<dbReference type="FunFam" id="2.60.40.820:FF:000011">
    <property type="entry name" value="T-box transcription factor TBX21"/>
    <property type="match status" value="1"/>
</dbReference>
<evidence type="ECO:0000256" key="1">
    <source>
        <dbReference type="ARBA" id="ARBA00004123"/>
    </source>
</evidence>
<dbReference type="InterPro" id="IPR008967">
    <property type="entry name" value="p53-like_TF_DNA-bd_sf"/>
</dbReference>
<gene>
    <name evidence="17" type="primary">LOC115179626</name>
</gene>
<dbReference type="Pfam" id="PF16176">
    <property type="entry name" value="T-box_assoc"/>
    <property type="match status" value="1"/>
</dbReference>
<dbReference type="SMART" id="SM00425">
    <property type="entry name" value="TBOX"/>
    <property type="match status" value="1"/>
</dbReference>
<organism evidence="17 18">
    <name type="scientific">Salmo trutta</name>
    <name type="common">Brown trout</name>
    <dbReference type="NCBI Taxonomy" id="8032"/>
    <lineage>
        <taxon>Eukaryota</taxon>
        <taxon>Metazoa</taxon>
        <taxon>Chordata</taxon>
        <taxon>Craniata</taxon>
        <taxon>Vertebrata</taxon>
        <taxon>Euteleostomi</taxon>
        <taxon>Actinopterygii</taxon>
        <taxon>Neopterygii</taxon>
        <taxon>Teleostei</taxon>
        <taxon>Protacanthopterygii</taxon>
        <taxon>Salmoniformes</taxon>
        <taxon>Salmonidae</taxon>
        <taxon>Salmoninae</taxon>
        <taxon>Salmo</taxon>
    </lineage>
</organism>
<dbReference type="GO" id="GO:0045893">
    <property type="term" value="P:positive regulation of DNA-templated transcription"/>
    <property type="evidence" value="ECO:0007669"/>
    <property type="project" value="InterPro"/>
</dbReference>
<evidence type="ECO:0000256" key="8">
    <source>
        <dbReference type="ARBA" id="ARBA00023159"/>
    </source>
</evidence>
<evidence type="ECO:0000256" key="9">
    <source>
        <dbReference type="ARBA" id="ARBA00023163"/>
    </source>
</evidence>
<keyword evidence="18" id="KW-1185">Reference proteome</keyword>
<evidence type="ECO:0000256" key="4">
    <source>
        <dbReference type="ARBA" id="ARBA00022553"/>
    </source>
</evidence>
<dbReference type="PRINTS" id="PR00937">
    <property type="entry name" value="TBOX"/>
</dbReference>
<evidence type="ECO:0000256" key="6">
    <source>
        <dbReference type="ARBA" id="ARBA00023015"/>
    </source>
</evidence>
<dbReference type="InterPro" id="IPR032385">
    <property type="entry name" value="T-box_assoc"/>
</dbReference>
<keyword evidence="3" id="KW-1017">Isopeptide bond</keyword>
<dbReference type="Ensembl" id="ENSSTUT00000124406.1">
    <property type="protein sequence ID" value="ENSSTUP00000116317.1"/>
    <property type="gene ID" value="ENSSTUG00000051135.1"/>
</dbReference>
<feature type="domain" description="T-box" evidence="16">
    <location>
        <begin position="182"/>
        <end position="365"/>
    </location>
</feature>
<evidence type="ECO:0000256" key="2">
    <source>
        <dbReference type="ARBA" id="ARBA00022491"/>
    </source>
</evidence>
<dbReference type="Proteomes" id="UP000472277">
    <property type="component" value="Chromosome 39"/>
</dbReference>
<dbReference type="GeneTree" id="ENSGT00940000156994"/>
<evidence type="ECO:0000256" key="12">
    <source>
        <dbReference type="ARBA" id="ARBA00078344"/>
    </source>
</evidence>
<comment type="caution">
    <text evidence="14">Lacks conserved residue(s) required for the propagation of feature annotation.</text>
</comment>
<dbReference type="PROSITE" id="PS01264">
    <property type="entry name" value="TBOX_2"/>
    <property type="match status" value="1"/>
</dbReference>
<reference evidence="17" key="2">
    <citation type="submission" date="2025-09" db="UniProtKB">
        <authorList>
            <consortium name="Ensembl"/>
        </authorList>
    </citation>
    <scope>IDENTIFICATION</scope>
</reference>
<dbReference type="GO" id="GO:0072676">
    <property type="term" value="P:lymphocyte migration"/>
    <property type="evidence" value="ECO:0007669"/>
    <property type="project" value="UniProtKB-ARBA"/>
</dbReference>
<dbReference type="InParanoid" id="A0A674F8H5"/>
<keyword evidence="7 14" id="KW-0238">DNA-binding</keyword>
<dbReference type="GO" id="GO:0000785">
    <property type="term" value="C:chromatin"/>
    <property type="evidence" value="ECO:0007669"/>
    <property type="project" value="TreeGrafter"/>
</dbReference>
<dbReference type="InterPro" id="IPR018186">
    <property type="entry name" value="TF_T-box_CS"/>
</dbReference>
<dbReference type="SUPFAM" id="SSF49417">
    <property type="entry name" value="p53-like transcription factors"/>
    <property type="match status" value="1"/>
</dbReference>
<evidence type="ECO:0000256" key="13">
    <source>
        <dbReference type="ARBA" id="ARBA00081928"/>
    </source>
</evidence>
<evidence type="ECO:0000256" key="3">
    <source>
        <dbReference type="ARBA" id="ARBA00022499"/>
    </source>
</evidence>
<comment type="subcellular location">
    <subcellularLocation>
        <location evidence="1 14">Nucleus</location>
    </subcellularLocation>
</comment>
<proteinExistence type="predicted"/>
<dbReference type="GO" id="GO:0000978">
    <property type="term" value="F:RNA polymerase II cis-regulatory region sequence-specific DNA binding"/>
    <property type="evidence" value="ECO:0007669"/>
    <property type="project" value="InterPro"/>
</dbReference>
<evidence type="ECO:0000259" key="16">
    <source>
        <dbReference type="PROSITE" id="PS50252"/>
    </source>
</evidence>
<dbReference type="Gene3D" id="2.60.40.820">
    <property type="entry name" value="Transcription factor, T-box"/>
    <property type="match status" value="1"/>
</dbReference>
<dbReference type="InterPro" id="IPR036960">
    <property type="entry name" value="T-box_sf"/>
</dbReference>
<dbReference type="GO" id="GO:0045892">
    <property type="term" value="P:negative regulation of DNA-templated transcription"/>
    <property type="evidence" value="ECO:0007669"/>
    <property type="project" value="UniProtKB-ARBA"/>
</dbReference>
<dbReference type="PROSITE" id="PS50252">
    <property type="entry name" value="TBOX_3"/>
    <property type="match status" value="1"/>
</dbReference>
<keyword evidence="6" id="KW-0805">Transcription regulation</keyword>
<feature type="compositionally biased region" description="Polar residues" evidence="15">
    <location>
        <begin position="19"/>
        <end position="33"/>
    </location>
</feature>
<dbReference type="PROSITE" id="PS01283">
    <property type="entry name" value="TBOX_1"/>
    <property type="match status" value="1"/>
</dbReference>
<keyword evidence="2" id="KW-0678">Repressor</keyword>
<evidence type="ECO:0000256" key="5">
    <source>
        <dbReference type="ARBA" id="ARBA00022843"/>
    </source>
</evidence>
<feature type="compositionally biased region" description="Low complexity" evidence="15">
    <location>
        <begin position="85"/>
        <end position="94"/>
    </location>
</feature>
<keyword evidence="4" id="KW-0597">Phosphoprotein</keyword>
<dbReference type="PANTHER" id="PTHR11267:SF201">
    <property type="entry name" value="T-BOX DOMAIN-CONTAINING PROTEIN"/>
    <property type="match status" value="1"/>
</dbReference>
<evidence type="ECO:0000256" key="15">
    <source>
        <dbReference type="SAM" id="MobiDB-lite"/>
    </source>
</evidence>